<evidence type="ECO:0000313" key="1">
    <source>
        <dbReference type="EMBL" id="MDV0446668.1"/>
    </source>
</evidence>
<evidence type="ECO:0000313" key="2">
    <source>
        <dbReference type="Proteomes" id="UP001271789"/>
    </source>
</evidence>
<proteinExistence type="predicted"/>
<keyword evidence="2" id="KW-1185">Reference proteome</keyword>
<reference evidence="1" key="1">
    <citation type="submission" date="2023-06" db="EMBL/GenBank/DDBJ databases">
        <title>Genome sequence of Methanosarcinaceae archaeon Ag5.</title>
        <authorList>
            <person name="Protasov E."/>
            <person name="Platt K."/>
            <person name="Poehlein A."/>
            <person name="Daniel R."/>
            <person name="Brune A."/>
        </authorList>
    </citation>
    <scope>NUCLEOTIDE SEQUENCE</scope>
    <source>
        <strain evidence="1">Ag5</strain>
    </source>
</reference>
<gene>
    <name evidence="1" type="ORF">MsAg5_05180</name>
</gene>
<accession>A0AAE4MJA9</accession>
<dbReference type="EMBL" id="JAWDKD010000009">
    <property type="protein sequence ID" value="MDV0446668.1"/>
    <property type="molecule type" value="Genomic_DNA"/>
</dbReference>
<dbReference type="AlphaFoldDB" id="A0AAE4MJA9"/>
<protein>
    <submittedName>
        <fullName evidence="1">Uncharacterized protein</fullName>
    </submittedName>
</protein>
<dbReference type="Proteomes" id="UP001271789">
    <property type="component" value="Unassembled WGS sequence"/>
</dbReference>
<comment type="caution">
    <text evidence="1">The sequence shown here is derived from an EMBL/GenBank/DDBJ whole genome shotgun (WGS) entry which is preliminary data.</text>
</comment>
<organism evidence="1 2">
    <name type="scientific">Methanolapillus africanus</name>
    <dbReference type="NCBI Taxonomy" id="3028297"/>
    <lineage>
        <taxon>Archaea</taxon>
        <taxon>Methanobacteriati</taxon>
        <taxon>Methanobacteriota</taxon>
        <taxon>Stenosarchaea group</taxon>
        <taxon>Methanomicrobia</taxon>
        <taxon>Methanosarcinales</taxon>
        <taxon>Methanosarcinaceae</taxon>
        <taxon>Methanolapillus</taxon>
    </lineage>
</organism>
<sequence>MKKVYFIVQEKKFCLERVLLQIDIPPLLFVCKDEENQLYLCVCTYSFQQPFEHLMVPTTIDMLLKMLKNEITMYEAFRGAQIGYKIKEGDEPENDISTQLFRNEIKDEDLPVKGIFFELDTEDIVDYIHQLEEEKMISKKKTNPTKTTECARIPYGIKFKKV</sequence>
<name>A0AAE4MJA9_9EURY</name>